<keyword evidence="6" id="KW-0131">Cell cycle</keyword>
<evidence type="ECO:0000313" key="9">
    <source>
        <dbReference type="EMBL" id="GLH66669.1"/>
    </source>
</evidence>
<dbReference type="PANTHER" id="PTHR35794:SF2">
    <property type="entry name" value="CELL DIVISION PROTEIN DIVIVA"/>
    <property type="match status" value="1"/>
</dbReference>
<evidence type="ECO:0000256" key="5">
    <source>
        <dbReference type="ARBA" id="ARBA00023054"/>
    </source>
</evidence>
<comment type="caution">
    <text evidence="9">The sequence shown here is derived from an EMBL/GenBank/DDBJ whole genome shotgun (WGS) entry which is preliminary data.</text>
</comment>
<organism evidence="9 10">
    <name type="scientific">Geothrix edaphica</name>
    <dbReference type="NCBI Taxonomy" id="2927976"/>
    <lineage>
        <taxon>Bacteria</taxon>
        <taxon>Pseudomonadati</taxon>
        <taxon>Acidobacteriota</taxon>
        <taxon>Holophagae</taxon>
        <taxon>Holophagales</taxon>
        <taxon>Holophagaceae</taxon>
        <taxon>Geothrix</taxon>
    </lineage>
</organism>
<dbReference type="InterPro" id="IPR019933">
    <property type="entry name" value="DivIVA_domain"/>
</dbReference>
<dbReference type="EMBL" id="BSDC01000001">
    <property type="protein sequence ID" value="GLH66669.1"/>
    <property type="molecule type" value="Genomic_DNA"/>
</dbReference>
<comment type="similarity">
    <text evidence="2">Belongs to the DivIVA family.</text>
</comment>
<evidence type="ECO:0000256" key="2">
    <source>
        <dbReference type="ARBA" id="ARBA00009008"/>
    </source>
</evidence>
<dbReference type="Gene3D" id="6.10.250.660">
    <property type="match status" value="1"/>
</dbReference>
<evidence type="ECO:0000256" key="6">
    <source>
        <dbReference type="ARBA" id="ARBA00023306"/>
    </source>
</evidence>
<feature type="region of interest" description="Disordered" evidence="8">
    <location>
        <begin position="163"/>
        <end position="186"/>
    </location>
</feature>
<dbReference type="RefSeq" id="WP_285607149.1">
    <property type="nucleotide sequence ID" value="NZ_BSDC01000001.1"/>
</dbReference>
<dbReference type="Pfam" id="PF05103">
    <property type="entry name" value="DivIVA"/>
    <property type="match status" value="1"/>
</dbReference>
<keyword evidence="10" id="KW-1185">Reference proteome</keyword>
<evidence type="ECO:0000256" key="4">
    <source>
        <dbReference type="ARBA" id="ARBA00022618"/>
    </source>
</evidence>
<proteinExistence type="inferred from homology"/>
<accession>A0ABQ5PWC3</accession>
<keyword evidence="4" id="KW-0132">Cell division</keyword>
<evidence type="ECO:0000256" key="1">
    <source>
        <dbReference type="ARBA" id="ARBA00004496"/>
    </source>
</evidence>
<feature type="coiled-coil region" evidence="7">
    <location>
        <begin position="104"/>
        <end position="138"/>
    </location>
</feature>
<comment type="subcellular location">
    <subcellularLocation>
        <location evidence="1">Cytoplasm</location>
    </subcellularLocation>
</comment>
<dbReference type="InterPro" id="IPR007793">
    <property type="entry name" value="DivIVA_fam"/>
</dbReference>
<dbReference type="Proteomes" id="UP001165044">
    <property type="component" value="Unassembled WGS sequence"/>
</dbReference>
<gene>
    <name evidence="9" type="ORF">GETHED_10330</name>
</gene>
<sequence length="186" mass="22128">MKYTPLDIQRREFEKAFRGIEESEVRTFLHEVAAEWEELLAENQKLKEEILDSRERLRQYQDQDRIFRETLLQAQRTREDVLDGANREKELILREAQFKADEVIRDAQQHVVELEVQIRNLKMERTRFVRDLESLMERTRRHVQEEAPDIYLAAPPTLNLEGLDFSSLDEPTTQAIPPIRRPKASS</sequence>
<name>A0ABQ5PWC3_9BACT</name>
<dbReference type="PANTHER" id="PTHR35794">
    <property type="entry name" value="CELL DIVISION PROTEIN DIVIVA"/>
    <property type="match status" value="1"/>
</dbReference>
<feature type="coiled-coil region" evidence="7">
    <location>
        <begin position="29"/>
        <end position="63"/>
    </location>
</feature>
<evidence type="ECO:0000256" key="8">
    <source>
        <dbReference type="SAM" id="MobiDB-lite"/>
    </source>
</evidence>
<keyword evidence="5 7" id="KW-0175">Coiled coil</keyword>
<dbReference type="NCBIfam" id="TIGR03544">
    <property type="entry name" value="DivI1A_domain"/>
    <property type="match status" value="1"/>
</dbReference>
<evidence type="ECO:0000256" key="7">
    <source>
        <dbReference type="SAM" id="Coils"/>
    </source>
</evidence>
<evidence type="ECO:0000256" key="3">
    <source>
        <dbReference type="ARBA" id="ARBA00022490"/>
    </source>
</evidence>
<reference evidence="9" key="1">
    <citation type="journal article" date="2023" name="Antonie Van Leeuwenhoek">
        <title>Mesoterricola silvestris gen. nov., sp. nov., Mesoterricola sediminis sp. nov., Geothrix oryzae sp. nov., Geothrix edaphica sp. nov., Geothrix rubra sp. nov., and Geothrix limicola sp. nov., six novel members of Acidobacteriota isolated from soils.</title>
        <authorList>
            <person name="Itoh H."/>
            <person name="Sugisawa Y."/>
            <person name="Mise K."/>
            <person name="Xu Z."/>
            <person name="Kuniyasu M."/>
            <person name="Ushijima N."/>
            <person name="Kawano K."/>
            <person name="Kobayashi E."/>
            <person name="Shiratori Y."/>
            <person name="Masuda Y."/>
            <person name="Senoo K."/>
        </authorList>
    </citation>
    <scope>NUCLEOTIDE SEQUENCE</scope>
    <source>
        <strain evidence="9">Red802</strain>
    </source>
</reference>
<protein>
    <submittedName>
        <fullName evidence="9">DivIVA domain-containing protein</fullName>
    </submittedName>
</protein>
<keyword evidence="3" id="KW-0963">Cytoplasm</keyword>
<evidence type="ECO:0000313" key="10">
    <source>
        <dbReference type="Proteomes" id="UP001165044"/>
    </source>
</evidence>